<dbReference type="HOGENOM" id="CLU_056090_1_0_6"/>
<comment type="caution">
    <text evidence="2">The sequence shown here is derived from an EMBL/GenBank/DDBJ whole genome shotgun (WGS) entry which is preliminary data.</text>
</comment>
<dbReference type="PANTHER" id="PTHR34368">
    <property type="entry name" value="OS01G0962200 PROTEIN"/>
    <property type="match status" value="1"/>
</dbReference>
<keyword evidence="1" id="KW-1133">Transmembrane helix</keyword>
<dbReference type="STRING" id="314285.KT71_06609"/>
<keyword evidence="1" id="KW-0472">Membrane</keyword>
<organism evidence="2 3">
    <name type="scientific">Congregibacter litoralis KT71</name>
    <dbReference type="NCBI Taxonomy" id="314285"/>
    <lineage>
        <taxon>Bacteria</taxon>
        <taxon>Pseudomonadati</taxon>
        <taxon>Pseudomonadota</taxon>
        <taxon>Gammaproteobacteria</taxon>
        <taxon>Cellvibrionales</taxon>
        <taxon>Halieaceae</taxon>
        <taxon>Congregibacter</taxon>
    </lineage>
</organism>
<feature type="transmembrane region" description="Helical" evidence="1">
    <location>
        <begin position="78"/>
        <end position="102"/>
    </location>
</feature>
<dbReference type="AlphaFoldDB" id="A4ABC1"/>
<keyword evidence="1" id="KW-0812">Transmembrane</keyword>
<name>A4ABC1_9GAMM</name>
<protein>
    <recommendedName>
        <fullName evidence="4">Alkaline phytoceramidase (APHC)</fullName>
    </recommendedName>
</protein>
<feature type="transmembrane region" description="Helical" evidence="1">
    <location>
        <begin position="114"/>
        <end position="133"/>
    </location>
</feature>
<feature type="transmembrane region" description="Helical" evidence="1">
    <location>
        <begin position="140"/>
        <end position="160"/>
    </location>
</feature>
<dbReference type="Proteomes" id="UP000019205">
    <property type="component" value="Chromosome"/>
</dbReference>
<evidence type="ECO:0008006" key="4">
    <source>
        <dbReference type="Google" id="ProtNLM"/>
    </source>
</evidence>
<reference evidence="2 3" key="1">
    <citation type="journal article" date="2007" name="Proc. Natl. Acad. Sci. U.S.A.">
        <title>Characterization of a marine gammaproteobacterium capable of aerobic anoxygenic photosynthesis.</title>
        <authorList>
            <person name="Fuchs B.M."/>
            <person name="Spring S."/>
            <person name="Teeling H."/>
            <person name="Quast C."/>
            <person name="Wulf J."/>
            <person name="Schattenhofer M."/>
            <person name="Yan S."/>
            <person name="Ferriera S."/>
            <person name="Johnson J."/>
            <person name="Glockner F.O."/>
            <person name="Amann R."/>
        </authorList>
    </citation>
    <scope>NUCLEOTIDE SEQUENCE [LARGE SCALE GENOMIC DNA]</scope>
    <source>
        <strain evidence="2">KT71</strain>
    </source>
</reference>
<dbReference type="eggNOG" id="ENOG50301FE">
    <property type="taxonomic scope" value="Bacteria"/>
</dbReference>
<reference evidence="2 3" key="2">
    <citation type="journal article" date="2009" name="PLoS ONE">
        <title>The photosynthetic apparatus and its regulation in the aerobic gammaproteobacterium Congregibacter litoralis gen. nov., sp. nov.</title>
        <authorList>
            <person name="Spring S."/>
            <person name="Lunsdorf H."/>
            <person name="Fuchs B.M."/>
            <person name="Tindall B.J."/>
        </authorList>
    </citation>
    <scope>NUCLEOTIDE SEQUENCE [LARGE SCALE GENOMIC DNA]</scope>
    <source>
        <strain evidence="2">KT71</strain>
    </source>
</reference>
<sequence>MRSPIELASAGILFVVSFVISAIKPLPQPADYHQLADQRTIFGVPNAIDVFTNFPYVVVSIVALFCVTRLYRESREVLAAFIFGCFFLSTASVSITSSLYHLAPNNVSLVGDRLSIVFSATFLVGVACLKVFGSRETLRVVAISGIYGVSSMLYWCLTSGSRLENILYYVAFQIFVVCFVAFCCFLRCARSMSYKWLLSAVVAYAASKPFEINDAQFLALTNGLISGHSAKHLVIVFCVCAVLMHMLRSGDFSCRSSGSPNA</sequence>
<feature type="transmembrane region" description="Helical" evidence="1">
    <location>
        <begin position="166"/>
        <end position="186"/>
    </location>
</feature>
<dbReference type="EMBL" id="AAOA02000004">
    <property type="protein sequence ID" value="EAQ96675.1"/>
    <property type="molecule type" value="Genomic_DNA"/>
</dbReference>
<proteinExistence type="predicted"/>
<evidence type="ECO:0000313" key="3">
    <source>
        <dbReference type="Proteomes" id="UP000019205"/>
    </source>
</evidence>
<dbReference type="PANTHER" id="PTHR34368:SF1">
    <property type="entry name" value="OS01G0962200 PROTEIN"/>
    <property type="match status" value="1"/>
</dbReference>
<accession>A4ABC1</accession>
<evidence type="ECO:0000256" key="1">
    <source>
        <dbReference type="SAM" id="Phobius"/>
    </source>
</evidence>
<gene>
    <name evidence="2" type="ORF">KT71_06609</name>
</gene>
<evidence type="ECO:0000313" key="2">
    <source>
        <dbReference type="EMBL" id="EAQ96675.1"/>
    </source>
</evidence>
<feature type="transmembrane region" description="Helical" evidence="1">
    <location>
        <begin position="54"/>
        <end position="71"/>
    </location>
</feature>
<keyword evidence="3" id="KW-1185">Reference proteome</keyword>